<dbReference type="OMA" id="FREEVAH"/>
<organism evidence="2 3">
    <name type="scientific">Latimeria chalumnae</name>
    <name type="common">Coelacanth</name>
    <dbReference type="NCBI Taxonomy" id="7897"/>
    <lineage>
        <taxon>Eukaryota</taxon>
        <taxon>Metazoa</taxon>
        <taxon>Chordata</taxon>
        <taxon>Craniata</taxon>
        <taxon>Vertebrata</taxon>
        <taxon>Euteleostomi</taxon>
        <taxon>Coelacanthiformes</taxon>
        <taxon>Coelacanthidae</taxon>
        <taxon>Latimeria</taxon>
    </lineage>
</organism>
<name>H3BIR4_LATCH</name>
<dbReference type="EMBL" id="AFYH01000937">
    <property type="status" value="NOT_ANNOTATED_CDS"/>
    <property type="molecule type" value="Genomic_DNA"/>
</dbReference>
<dbReference type="eggNOG" id="ENOG502RZ73">
    <property type="taxonomic scope" value="Eukaryota"/>
</dbReference>
<dbReference type="HOGENOM" id="CLU_1437547_0_0_1"/>
<reference evidence="3" key="1">
    <citation type="submission" date="2011-08" db="EMBL/GenBank/DDBJ databases">
        <title>The draft genome of Latimeria chalumnae.</title>
        <authorList>
            <person name="Di Palma F."/>
            <person name="Alfoldi J."/>
            <person name="Johnson J."/>
            <person name="Berlin A."/>
            <person name="Gnerre S."/>
            <person name="Jaffe D."/>
            <person name="MacCallum I."/>
            <person name="Young S."/>
            <person name="Walker B.J."/>
            <person name="Lander E."/>
            <person name="Lindblad-Toh K."/>
        </authorList>
    </citation>
    <scope>NUCLEOTIDE SEQUENCE [LARGE SCALE GENOMIC DNA]</scope>
    <source>
        <strain evidence="3">Wild caught</strain>
    </source>
</reference>
<keyword evidence="3" id="KW-1185">Reference proteome</keyword>
<proteinExistence type="predicted"/>
<dbReference type="GeneTree" id="ENSGT00660000097426"/>
<dbReference type="EMBL" id="AFYH01000936">
    <property type="status" value="NOT_ANNOTATED_CDS"/>
    <property type="molecule type" value="Genomic_DNA"/>
</dbReference>
<protein>
    <submittedName>
        <fullName evidence="2">Uncharacterized protein</fullName>
    </submittedName>
</protein>
<feature type="compositionally biased region" description="Polar residues" evidence="1">
    <location>
        <begin position="1"/>
        <end position="11"/>
    </location>
</feature>
<reference evidence="2" key="2">
    <citation type="submission" date="2025-08" db="UniProtKB">
        <authorList>
            <consortium name="Ensembl"/>
        </authorList>
    </citation>
    <scope>IDENTIFICATION</scope>
</reference>
<reference evidence="2" key="3">
    <citation type="submission" date="2025-09" db="UniProtKB">
        <authorList>
            <consortium name="Ensembl"/>
        </authorList>
    </citation>
    <scope>IDENTIFICATION</scope>
</reference>
<evidence type="ECO:0000313" key="3">
    <source>
        <dbReference type="Proteomes" id="UP000008672"/>
    </source>
</evidence>
<dbReference type="Proteomes" id="UP000008672">
    <property type="component" value="Unassembled WGS sequence"/>
</dbReference>
<dbReference type="STRING" id="7897.ENSLACP00000021785"/>
<evidence type="ECO:0000256" key="1">
    <source>
        <dbReference type="SAM" id="MobiDB-lite"/>
    </source>
</evidence>
<sequence>RPSSAKANACSQPPPVARRLRSGNKKTASSRQSRSRSYKSGTSPRASFREEVAHSWTPYSLPSTAISSPTAHEISEKFLQSLMEGDTRRSLVEMSPYQQELAHLRLQRLRVEEELLLELKRQQELERTRGPKPKWYEMKGSQFHYEARKNNELLRTSKDWQSLFNYRQELLSASKEFSQNHQHSTVDPF</sequence>
<evidence type="ECO:0000313" key="2">
    <source>
        <dbReference type="Ensembl" id="ENSLACP00000021785.1"/>
    </source>
</evidence>
<dbReference type="Ensembl" id="ENSLACT00000021926.1">
    <property type="protein sequence ID" value="ENSLACP00000021785.1"/>
    <property type="gene ID" value="ENSLACG00000019145.1"/>
</dbReference>
<accession>H3BIR4</accession>
<feature type="region of interest" description="Disordered" evidence="1">
    <location>
        <begin position="1"/>
        <end position="54"/>
    </location>
</feature>
<dbReference type="InParanoid" id="H3BIR4"/>
<dbReference type="AlphaFoldDB" id="H3BIR4"/>